<evidence type="ECO:0000313" key="2">
    <source>
        <dbReference type="Proteomes" id="UP001620626"/>
    </source>
</evidence>
<sequence>MRCKMAKDGISAGGRHWRGIKVQTKQPKSGTNIHLPPISATFKMSLLIICQKVTFFGEFAGFWLLELDMLPSMNAVPPSSQRQKNVKLYIHRSAQYTMEAWLPNQRIRLKLIPLIPKWQLFGCHHLHRCQLISNLRPVSLIANSTALTFPPRHKATRKI</sequence>
<protein>
    <submittedName>
        <fullName evidence="1">Uncharacterized protein</fullName>
    </submittedName>
</protein>
<dbReference type="AlphaFoldDB" id="A0ABD2JKW7"/>
<reference evidence="1 2" key="1">
    <citation type="submission" date="2024-10" db="EMBL/GenBank/DDBJ databases">
        <authorList>
            <person name="Kim D."/>
        </authorList>
    </citation>
    <scope>NUCLEOTIDE SEQUENCE [LARGE SCALE GENOMIC DNA]</scope>
    <source>
        <strain evidence="1">BH-2024</strain>
    </source>
</reference>
<comment type="caution">
    <text evidence="1">The sequence shown here is derived from an EMBL/GenBank/DDBJ whole genome shotgun (WGS) entry which is preliminary data.</text>
</comment>
<dbReference type="EMBL" id="JBICBT010000945">
    <property type="protein sequence ID" value="KAL3091264.1"/>
    <property type="molecule type" value="Genomic_DNA"/>
</dbReference>
<keyword evidence="2" id="KW-1185">Reference proteome</keyword>
<accession>A0ABD2JKW7</accession>
<gene>
    <name evidence="1" type="ORF">niasHT_029607</name>
</gene>
<name>A0ABD2JKW7_9BILA</name>
<dbReference type="Proteomes" id="UP001620626">
    <property type="component" value="Unassembled WGS sequence"/>
</dbReference>
<proteinExistence type="predicted"/>
<evidence type="ECO:0000313" key="1">
    <source>
        <dbReference type="EMBL" id="KAL3091264.1"/>
    </source>
</evidence>
<organism evidence="1 2">
    <name type="scientific">Heterodera trifolii</name>
    <dbReference type="NCBI Taxonomy" id="157864"/>
    <lineage>
        <taxon>Eukaryota</taxon>
        <taxon>Metazoa</taxon>
        <taxon>Ecdysozoa</taxon>
        <taxon>Nematoda</taxon>
        <taxon>Chromadorea</taxon>
        <taxon>Rhabditida</taxon>
        <taxon>Tylenchina</taxon>
        <taxon>Tylenchomorpha</taxon>
        <taxon>Tylenchoidea</taxon>
        <taxon>Heteroderidae</taxon>
        <taxon>Heteroderinae</taxon>
        <taxon>Heterodera</taxon>
    </lineage>
</organism>